<keyword evidence="2" id="KW-1133">Transmembrane helix</keyword>
<proteinExistence type="predicted"/>
<accession>A0A542E5S7</accession>
<keyword evidence="2" id="KW-0812">Transmembrane</keyword>
<dbReference type="AlphaFoldDB" id="A0A542E5S7"/>
<gene>
    <name evidence="3" type="ORF">FB458_3819</name>
</gene>
<name>A0A542E5S7_9MICO</name>
<keyword evidence="2" id="KW-0472">Membrane</keyword>
<keyword evidence="4" id="KW-1185">Reference proteome</keyword>
<evidence type="ECO:0000313" key="3">
    <source>
        <dbReference type="EMBL" id="TQJ10690.1"/>
    </source>
</evidence>
<organism evidence="3 4">
    <name type="scientific">Lapillicoccus jejuensis</name>
    <dbReference type="NCBI Taxonomy" id="402171"/>
    <lineage>
        <taxon>Bacteria</taxon>
        <taxon>Bacillati</taxon>
        <taxon>Actinomycetota</taxon>
        <taxon>Actinomycetes</taxon>
        <taxon>Micrococcales</taxon>
        <taxon>Intrasporangiaceae</taxon>
        <taxon>Lapillicoccus</taxon>
    </lineage>
</organism>
<feature type="transmembrane region" description="Helical" evidence="2">
    <location>
        <begin position="66"/>
        <end position="87"/>
    </location>
</feature>
<sequence length="258" mass="26537">MTAPTSAGGPGAHEERPVLEARTARRAAPPPLRPLTRRERREQDRWRRGAGRTGGPGAPRTARGRLAVLVVSTAVLSGLLLVLASWWGPSGASRPAPGDAAGAGAPVAVPAAASTEAPGRAVVAGVPPDTQGGASPGRVLQGLLDARAAALRARDPALLTRAERVGSSVQTADAALLRRLLAARQAYDGLGFAAHEVVVLSRTGDRLVLRARVARSAYELVGADGTRTPQAGSDGTAWRYVLERGTTGWRLAEVTGSG</sequence>
<dbReference type="Proteomes" id="UP000317893">
    <property type="component" value="Unassembled WGS sequence"/>
</dbReference>
<feature type="region of interest" description="Disordered" evidence="1">
    <location>
        <begin position="1"/>
        <end position="61"/>
    </location>
</feature>
<protein>
    <submittedName>
        <fullName evidence="3">Uncharacterized protein</fullName>
    </submittedName>
</protein>
<feature type="compositionally biased region" description="Basic and acidic residues" evidence="1">
    <location>
        <begin position="12"/>
        <end position="23"/>
    </location>
</feature>
<dbReference type="EMBL" id="VFMN01000001">
    <property type="protein sequence ID" value="TQJ10690.1"/>
    <property type="molecule type" value="Genomic_DNA"/>
</dbReference>
<evidence type="ECO:0000256" key="2">
    <source>
        <dbReference type="SAM" id="Phobius"/>
    </source>
</evidence>
<dbReference type="RefSeq" id="WP_141849878.1">
    <property type="nucleotide sequence ID" value="NZ_BAAAPR010000012.1"/>
</dbReference>
<evidence type="ECO:0000256" key="1">
    <source>
        <dbReference type="SAM" id="MobiDB-lite"/>
    </source>
</evidence>
<feature type="compositionally biased region" description="Basic and acidic residues" evidence="1">
    <location>
        <begin position="36"/>
        <end position="47"/>
    </location>
</feature>
<evidence type="ECO:0000313" key="4">
    <source>
        <dbReference type="Proteomes" id="UP000317893"/>
    </source>
</evidence>
<reference evidence="3 4" key="1">
    <citation type="submission" date="2019-06" db="EMBL/GenBank/DDBJ databases">
        <title>Sequencing the genomes of 1000 actinobacteria strains.</title>
        <authorList>
            <person name="Klenk H.-P."/>
        </authorList>
    </citation>
    <scope>NUCLEOTIDE SEQUENCE [LARGE SCALE GENOMIC DNA]</scope>
    <source>
        <strain evidence="3 4">DSM 18607</strain>
    </source>
</reference>
<comment type="caution">
    <text evidence="3">The sequence shown here is derived from an EMBL/GenBank/DDBJ whole genome shotgun (WGS) entry which is preliminary data.</text>
</comment>